<keyword evidence="2" id="KW-1185">Reference proteome</keyword>
<sequence>MRRFVDDFVDFGPGRPCFPSNIHIEFYKPLKKQVDILREDMFQVRYGDDLLNYVIDVGWYGAGFSTKGFFQVYLIKDANWQEPVLGIKCKSVKRLVPAIERCLARLQKDTDDFRLLPPMVFP</sequence>
<proteinExistence type="predicted"/>
<dbReference type="EMBL" id="BMGS01000004">
    <property type="protein sequence ID" value="GGG43562.1"/>
    <property type="molecule type" value="Genomic_DNA"/>
</dbReference>
<evidence type="ECO:0000313" key="2">
    <source>
        <dbReference type="Proteomes" id="UP000601361"/>
    </source>
</evidence>
<dbReference type="Proteomes" id="UP000601361">
    <property type="component" value="Unassembled WGS sequence"/>
</dbReference>
<dbReference type="RefSeq" id="WP_229728678.1">
    <property type="nucleotide sequence ID" value="NZ_BMGS01000004.1"/>
</dbReference>
<gene>
    <name evidence="1" type="ORF">GCM10011378_19950</name>
</gene>
<comment type="caution">
    <text evidence="1">The sequence shown here is derived from an EMBL/GenBank/DDBJ whole genome shotgun (WGS) entry which is preliminary data.</text>
</comment>
<organism evidence="1 2">
    <name type="scientific">Hymenobacter glacieicola</name>
    <dbReference type="NCBI Taxonomy" id="1562124"/>
    <lineage>
        <taxon>Bacteria</taxon>
        <taxon>Pseudomonadati</taxon>
        <taxon>Bacteroidota</taxon>
        <taxon>Cytophagia</taxon>
        <taxon>Cytophagales</taxon>
        <taxon>Hymenobacteraceae</taxon>
        <taxon>Hymenobacter</taxon>
    </lineage>
</organism>
<evidence type="ECO:0000313" key="1">
    <source>
        <dbReference type="EMBL" id="GGG43562.1"/>
    </source>
</evidence>
<name>A0ABQ1WV97_9BACT</name>
<accession>A0ABQ1WV97</accession>
<protein>
    <submittedName>
        <fullName evidence="1">Uncharacterized protein</fullName>
    </submittedName>
</protein>
<reference evidence="2" key="1">
    <citation type="journal article" date="2019" name="Int. J. Syst. Evol. Microbiol.">
        <title>The Global Catalogue of Microorganisms (GCM) 10K type strain sequencing project: providing services to taxonomists for standard genome sequencing and annotation.</title>
        <authorList>
            <consortium name="The Broad Institute Genomics Platform"/>
            <consortium name="The Broad Institute Genome Sequencing Center for Infectious Disease"/>
            <person name="Wu L."/>
            <person name="Ma J."/>
        </authorList>
    </citation>
    <scope>NUCLEOTIDE SEQUENCE [LARGE SCALE GENOMIC DNA]</scope>
    <source>
        <strain evidence="2">CGMCC 1.12990</strain>
    </source>
</reference>